<dbReference type="InterPro" id="IPR016181">
    <property type="entry name" value="Acyl_CoA_acyltransferase"/>
</dbReference>
<evidence type="ECO:0000256" key="5">
    <source>
        <dbReference type="ARBA" id="ARBA00023136"/>
    </source>
</evidence>
<feature type="transmembrane region" description="Helical" evidence="6">
    <location>
        <begin position="103"/>
        <end position="122"/>
    </location>
</feature>
<name>A0ABW4FQ51_9PSEU</name>
<evidence type="ECO:0000256" key="6">
    <source>
        <dbReference type="SAM" id="Phobius"/>
    </source>
</evidence>
<evidence type="ECO:0000259" key="7">
    <source>
        <dbReference type="Pfam" id="PF09924"/>
    </source>
</evidence>
<dbReference type="RefSeq" id="WP_343986656.1">
    <property type="nucleotide sequence ID" value="NZ_BAAAJG010000027.1"/>
</dbReference>
<feature type="transmembrane region" description="Helical" evidence="6">
    <location>
        <begin position="20"/>
        <end position="38"/>
    </location>
</feature>
<feature type="domain" description="Phosphatidylglycerol lysyltransferase C-terminal" evidence="7">
    <location>
        <begin position="496"/>
        <end position="791"/>
    </location>
</feature>
<dbReference type="SUPFAM" id="SSF55729">
    <property type="entry name" value="Acyl-CoA N-acyltransferases (Nat)"/>
    <property type="match status" value="1"/>
</dbReference>
<feature type="transmembrane region" description="Helical" evidence="6">
    <location>
        <begin position="134"/>
        <end position="153"/>
    </location>
</feature>
<evidence type="ECO:0000256" key="4">
    <source>
        <dbReference type="ARBA" id="ARBA00022989"/>
    </source>
</evidence>
<feature type="transmembrane region" description="Helical" evidence="6">
    <location>
        <begin position="288"/>
        <end position="308"/>
    </location>
</feature>
<dbReference type="InterPro" id="IPR035952">
    <property type="entry name" value="Rhomboid-like_sf"/>
</dbReference>
<dbReference type="EMBL" id="JBHUCP010000018">
    <property type="protein sequence ID" value="MFD1532380.1"/>
    <property type="molecule type" value="Genomic_DNA"/>
</dbReference>
<feature type="transmembrane region" description="Helical" evidence="6">
    <location>
        <begin position="216"/>
        <end position="238"/>
    </location>
</feature>
<reference evidence="9" key="1">
    <citation type="journal article" date="2019" name="Int. J. Syst. Evol. Microbiol.">
        <title>The Global Catalogue of Microorganisms (GCM) 10K type strain sequencing project: providing services to taxonomists for standard genome sequencing and annotation.</title>
        <authorList>
            <consortium name="The Broad Institute Genomics Platform"/>
            <consortium name="The Broad Institute Genome Sequencing Center for Infectious Disease"/>
            <person name="Wu L."/>
            <person name="Ma J."/>
        </authorList>
    </citation>
    <scope>NUCLEOTIDE SEQUENCE [LARGE SCALE GENOMIC DNA]</scope>
    <source>
        <strain evidence="9">JCM 12165</strain>
    </source>
</reference>
<dbReference type="Proteomes" id="UP001597145">
    <property type="component" value="Unassembled WGS sequence"/>
</dbReference>
<evidence type="ECO:0000313" key="9">
    <source>
        <dbReference type="Proteomes" id="UP001597145"/>
    </source>
</evidence>
<evidence type="ECO:0000313" key="8">
    <source>
        <dbReference type="EMBL" id="MFD1532380.1"/>
    </source>
</evidence>
<dbReference type="SUPFAM" id="SSF144091">
    <property type="entry name" value="Rhomboid-like"/>
    <property type="match status" value="1"/>
</dbReference>
<sequence>MSRLAGVARSLVLVVRRTPLTIAMVVLVWAYGLATRTLPAGPAPRLLDHIGTGVGALAGGRWWTPLSAMLWWGSIGAAVTTTAVVLLGGALAEHRIGAARTAAVMVGTQVLGTLLAVALIAAQARFGGGWAIDLSAQVAVGAAPGAVGLILAVSSTLTALWRRRLRLLVLAALVMLVAYSGELPDVMMLCAGLVGLAAGPLLPGRPARQPGPSSRTEVRVLVALVVAASAVGPIVAAISRAPIGPLSVLQFVVMSPLPDAATVQQICAATTAAVDCREMQAQLRMSGLGPALASMIPVLLLLVVAEGLRRGRRAALVVGIVLNLVLAALGVLLALLVVSTPEQQLMVFQGAPGARRFMALVLPPLLPFAVAVLLWIGRGRFAVRAPAGTYRRLVDMAGAVFLAVSVIYVLIGALVADQFDRPPTTVGLLLDLPLRFLPPGYLGEVEPQFLPVGFLATLLFEWTGVVFWLVVAAGLLATFLRPRADPDAHDTASARALLHRGGSNLGWLTTWEGNSYWFDPRGESAVAYRVNGSVALTTADPIGTPSDDTVAGFARYCREHGWTPAFYSVTEDTRKACEALGWSSVYVADEAVLSLPELTFTGKKWQDVRTALNKAGKAGVTAEWITYARAPLAITDQVRAISEEWVADKGLPEMGFTLGGVDEMADPEVRCLLAVDADRTVHGVTSWLPVYRDGAVVGWTLDFMRRRETGLRGVMEFLIASAVQQFQAEDAQFLSLSGAPLARLDRGGQPAVIQRLLDISGRALKPVFGFGSLLAFKAKFQPEYHPLYLCYPDPAALPSIGLAIARAYLPDLTARQSARLLSHLRRDVTPGRLDRPVPG</sequence>
<keyword evidence="5 6" id="KW-0472">Membrane</keyword>
<accession>A0ABW4FQ51</accession>
<proteinExistence type="predicted"/>
<evidence type="ECO:0000256" key="1">
    <source>
        <dbReference type="ARBA" id="ARBA00004651"/>
    </source>
</evidence>
<dbReference type="InterPro" id="IPR024320">
    <property type="entry name" value="LPG_synthase_C"/>
</dbReference>
<keyword evidence="4 6" id="KW-1133">Transmembrane helix</keyword>
<evidence type="ECO:0000256" key="3">
    <source>
        <dbReference type="ARBA" id="ARBA00022692"/>
    </source>
</evidence>
<feature type="transmembrane region" description="Helical" evidence="6">
    <location>
        <begin position="459"/>
        <end position="480"/>
    </location>
</feature>
<feature type="transmembrane region" description="Helical" evidence="6">
    <location>
        <begin position="357"/>
        <end position="376"/>
    </location>
</feature>
<keyword evidence="2" id="KW-1003">Cell membrane</keyword>
<comment type="subcellular location">
    <subcellularLocation>
        <location evidence="1">Cell membrane</location>
        <topology evidence="1">Multi-pass membrane protein</topology>
    </subcellularLocation>
</comment>
<dbReference type="InterPro" id="IPR051211">
    <property type="entry name" value="PG_lysyltransferase"/>
</dbReference>
<dbReference type="PANTHER" id="PTHR34697:SF2">
    <property type="entry name" value="PHOSPHATIDYLGLYCEROL LYSYLTRANSFERASE"/>
    <property type="match status" value="1"/>
</dbReference>
<feature type="transmembrane region" description="Helical" evidence="6">
    <location>
        <begin position="397"/>
        <end position="416"/>
    </location>
</feature>
<feature type="transmembrane region" description="Helical" evidence="6">
    <location>
        <begin position="315"/>
        <end position="337"/>
    </location>
</feature>
<dbReference type="PANTHER" id="PTHR34697">
    <property type="entry name" value="PHOSPHATIDYLGLYCEROL LYSYLTRANSFERASE"/>
    <property type="match status" value="1"/>
</dbReference>
<organism evidence="8 9">
    <name type="scientific">Pseudonocardia aurantiaca</name>
    <dbReference type="NCBI Taxonomy" id="75290"/>
    <lineage>
        <taxon>Bacteria</taxon>
        <taxon>Bacillati</taxon>
        <taxon>Actinomycetota</taxon>
        <taxon>Actinomycetes</taxon>
        <taxon>Pseudonocardiales</taxon>
        <taxon>Pseudonocardiaceae</taxon>
        <taxon>Pseudonocardia</taxon>
    </lineage>
</organism>
<comment type="caution">
    <text evidence="8">The sequence shown here is derived from an EMBL/GenBank/DDBJ whole genome shotgun (WGS) entry which is preliminary data.</text>
</comment>
<feature type="transmembrane region" description="Helical" evidence="6">
    <location>
        <begin position="69"/>
        <end position="91"/>
    </location>
</feature>
<keyword evidence="3 6" id="KW-0812">Transmembrane</keyword>
<evidence type="ECO:0000256" key="2">
    <source>
        <dbReference type="ARBA" id="ARBA00022475"/>
    </source>
</evidence>
<dbReference type="Pfam" id="PF09924">
    <property type="entry name" value="LPG_synthase_C"/>
    <property type="match status" value="1"/>
</dbReference>
<gene>
    <name evidence="8" type="ORF">ACFSCY_23410</name>
</gene>
<protein>
    <submittedName>
        <fullName evidence="8">DUF2156 domain-containing protein</fullName>
    </submittedName>
</protein>
<keyword evidence="9" id="KW-1185">Reference proteome</keyword>